<keyword evidence="2" id="KW-1185">Reference proteome</keyword>
<evidence type="ECO:0000256" key="1">
    <source>
        <dbReference type="SAM" id="Phobius"/>
    </source>
</evidence>
<reference evidence="3 4" key="1">
    <citation type="submission" date="2025-05" db="UniProtKB">
        <authorList>
            <consortium name="RefSeq"/>
        </authorList>
    </citation>
    <scope>IDENTIFICATION</scope>
    <source>
        <strain evidence="3 4">14028-0561.14</strain>
        <tissue evidence="3 4">Whole fly</tissue>
    </source>
</reference>
<organism evidence="2 3">
    <name type="scientific">Drosophila kikkawai</name>
    <name type="common">Fruit fly</name>
    <dbReference type="NCBI Taxonomy" id="30033"/>
    <lineage>
        <taxon>Eukaryota</taxon>
        <taxon>Metazoa</taxon>
        <taxon>Ecdysozoa</taxon>
        <taxon>Arthropoda</taxon>
        <taxon>Hexapoda</taxon>
        <taxon>Insecta</taxon>
        <taxon>Pterygota</taxon>
        <taxon>Neoptera</taxon>
        <taxon>Endopterygota</taxon>
        <taxon>Diptera</taxon>
        <taxon>Brachycera</taxon>
        <taxon>Muscomorpha</taxon>
        <taxon>Ephydroidea</taxon>
        <taxon>Drosophilidae</taxon>
        <taxon>Drosophila</taxon>
        <taxon>Sophophora</taxon>
    </lineage>
</organism>
<dbReference type="GeneID" id="108076032"/>
<protein>
    <submittedName>
        <fullName evidence="3 4">Uncharacterized protein</fullName>
    </submittedName>
</protein>
<dbReference type="RefSeq" id="XP_070143998.1">
    <property type="nucleotide sequence ID" value="XM_070287897.1"/>
</dbReference>
<keyword evidence="1" id="KW-0472">Membrane</keyword>
<evidence type="ECO:0000313" key="3">
    <source>
        <dbReference type="RefSeq" id="XP_070143997.1"/>
    </source>
</evidence>
<evidence type="ECO:0000313" key="2">
    <source>
        <dbReference type="Proteomes" id="UP001652661"/>
    </source>
</evidence>
<dbReference type="Proteomes" id="UP001652661">
    <property type="component" value="Chromosome X"/>
</dbReference>
<evidence type="ECO:0000313" key="4">
    <source>
        <dbReference type="RefSeq" id="XP_070143998.1"/>
    </source>
</evidence>
<keyword evidence="1" id="KW-1133">Transmembrane helix</keyword>
<name>A0ABM4GMQ0_DROKI</name>
<sequence length="184" mass="21426">MLIVRGTYDVTELVAGCIGSLGLYLAGINVMPLKYVPDLPAALFVLSTVIVMHHVRIMRYPPIQKLWRLLLELVCIYIASQVLVAILWEQFHVLLDVIRRTMINTTLGVRCLKSYPRLTMFLHQDLCYFAQLGLAVMLTFKILRRTRALQYILSEQRFYNYFGNNLATVEVFNDQRRSASRRRR</sequence>
<feature type="transmembrane region" description="Helical" evidence="1">
    <location>
        <begin position="12"/>
        <end position="33"/>
    </location>
</feature>
<keyword evidence="1" id="KW-0812">Transmembrane</keyword>
<feature type="transmembrane region" description="Helical" evidence="1">
    <location>
        <begin position="126"/>
        <end position="143"/>
    </location>
</feature>
<feature type="transmembrane region" description="Helical" evidence="1">
    <location>
        <begin position="39"/>
        <end position="57"/>
    </location>
</feature>
<feature type="transmembrane region" description="Helical" evidence="1">
    <location>
        <begin position="69"/>
        <end position="88"/>
    </location>
</feature>
<proteinExistence type="predicted"/>
<dbReference type="RefSeq" id="XP_070143997.1">
    <property type="nucleotide sequence ID" value="XM_070287896.1"/>
</dbReference>
<accession>A0ABM4GMQ0</accession>
<gene>
    <name evidence="3 4" type="primary">LOC108076032</name>
</gene>